<keyword evidence="2" id="KW-1185">Reference proteome</keyword>
<keyword evidence="1" id="KW-0946">Virion</keyword>
<accession>A0ABY6ZBJ4</accession>
<evidence type="ECO:0000313" key="2">
    <source>
        <dbReference type="Proteomes" id="UP001164761"/>
    </source>
</evidence>
<dbReference type="EMBL" id="CP104067">
    <property type="protein sequence ID" value="WAH40138.1"/>
    <property type="molecule type" value="Genomic_DNA"/>
</dbReference>
<dbReference type="Proteomes" id="UP001164761">
    <property type="component" value="Chromosome"/>
</dbReference>
<sequence>MVLSNKDLNYREIMANAVCGRGSKYAQTTYTVRPTYRPSTIGGCWVMNHMYEAELVGDYVEIHGRFDVNVWYSHNNNSETAVAKETVTYVEQIALRDLDAECIRDSREVNVSVIQSPNCLDATLTGNGSEVLVRVEKELGVEVIGQTKLCSFELHPFQLNLNVLAIDVYPFDECAREFFAL</sequence>
<name>A0ABY6ZBJ4_9BACL</name>
<dbReference type="Pfam" id="PF10628">
    <property type="entry name" value="CotE"/>
    <property type="match status" value="1"/>
</dbReference>
<reference evidence="1" key="1">
    <citation type="submission" date="2022-08" db="EMBL/GenBank/DDBJ databases">
        <title>Alicyclobacillus fastidiosus DSM 17978, complete genome.</title>
        <authorList>
            <person name="Wang Q."/>
            <person name="Cai R."/>
            <person name="Wang Z."/>
        </authorList>
    </citation>
    <scope>NUCLEOTIDE SEQUENCE</scope>
    <source>
        <strain evidence="1">DSM 17978</strain>
    </source>
</reference>
<gene>
    <name evidence="1" type="ORF">NZD89_17335</name>
</gene>
<dbReference type="RefSeq" id="WP_268004036.1">
    <property type="nucleotide sequence ID" value="NZ_BSUT01000001.1"/>
</dbReference>
<protein>
    <submittedName>
        <fullName evidence="1">Outer spore coat protein CotE</fullName>
    </submittedName>
</protein>
<evidence type="ECO:0000313" key="1">
    <source>
        <dbReference type="EMBL" id="WAH40138.1"/>
    </source>
</evidence>
<organism evidence="1 2">
    <name type="scientific">Alicyclobacillus fastidiosus</name>
    <dbReference type="NCBI Taxonomy" id="392011"/>
    <lineage>
        <taxon>Bacteria</taxon>
        <taxon>Bacillati</taxon>
        <taxon>Bacillota</taxon>
        <taxon>Bacilli</taxon>
        <taxon>Bacillales</taxon>
        <taxon>Alicyclobacillaceae</taxon>
        <taxon>Alicyclobacillus</taxon>
    </lineage>
</organism>
<keyword evidence="1" id="KW-0167">Capsid protein</keyword>
<proteinExistence type="predicted"/>
<dbReference type="InterPro" id="IPR018901">
    <property type="entry name" value="Spore_coat_CotE"/>
</dbReference>